<organism evidence="2 3">
    <name type="scientific">Linum trigynum</name>
    <dbReference type="NCBI Taxonomy" id="586398"/>
    <lineage>
        <taxon>Eukaryota</taxon>
        <taxon>Viridiplantae</taxon>
        <taxon>Streptophyta</taxon>
        <taxon>Embryophyta</taxon>
        <taxon>Tracheophyta</taxon>
        <taxon>Spermatophyta</taxon>
        <taxon>Magnoliopsida</taxon>
        <taxon>eudicotyledons</taxon>
        <taxon>Gunneridae</taxon>
        <taxon>Pentapetalae</taxon>
        <taxon>rosids</taxon>
        <taxon>fabids</taxon>
        <taxon>Malpighiales</taxon>
        <taxon>Linaceae</taxon>
        <taxon>Linum</taxon>
    </lineage>
</organism>
<feature type="region of interest" description="Disordered" evidence="1">
    <location>
        <begin position="74"/>
        <end position="119"/>
    </location>
</feature>
<keyword evidence="3" id="KW-1185">Reference proteome</keyword>
<gene>
    <name evidence="2" type="ORF">LTRI10_LOCUS182</name>
</gene>
<dbReference type="SUPFAM" id="SSF55008">
    <property type="entry name" value="HMA, heavy metal-associated domain"/>
    <property type="match status" value="1"/>
</dbReference>
<proteinExistence type="predicted"/>
<dbReference type="EMBL" id="OZ034813">
    <property type="protein sequence ID" value="CAL1352193.1"/>
    <property type="molecule type" value="Genomic_DNA"/>
</dbReference>
<accession>A0AAV2C8H0</accession>
<evidence type="ECO:0000256" key="1">
    <source>
        <dbReference type="SAM" id="MobiDB-lite"/>
    </source>
</evidence>
<dbReference type="InterPro" id="IPR036163">
    <property type="entry name" value="HMA_dom_sf"/>
</dbReference>
<sequence>MGGEQKLTTMVIKVDLDCYKCRNKIKKVLCRIPQIGNQVYDEKANLVIITVLCCSPEKVMEKIACKGGESVKGIEIVKPPPPKPEEEPKKPDEPPRPKEISADMGKPKEQPKDRETAKAVMSSPALPMCYCHREFYEGRGVAPPPCYSVQGHPCYEGYGRPVYDSWGGGYRGGYYVSRGECFSDDNPSDCILM</sequence>
<name>A0AAV2C8H0_9ROSI</name>
<evidence type="ECO:0000313" key="3">
    <source>
        <dbReference type="Proteomes" id="UP001497516"/>
    </source>
</evidence>
<dbReference type="PANTHER" id="PTHR47005">
    <property type="entry name" value="HEAVY METAL TRANSPORT/DETOXIFICATION SUPERFAMILY PROTEIN"/>
    <property type="match status" value="1"/>
</dbReference>
<dbReference type="GO" id="GO:0046872">
    <property type="term" value="F:metal ion binding"/>
    <property type="evidence" value="ECO:0007669"/>
    <property type="project" value="InterPro"/>
</dbReference>
<dbReference type="AlphaFoldDB" id="A0AAV2C8H0"/>
<dbReference type="Proteomes" id="UP001497516">
    <property type="component" value="Chromosome 1"/>
</dbReference>
<evidence type="ECO:0000313" key="2">
    <source>
        <dbReference type="EMBL" id="CAL1352193.1"/>
    </source>
</evidence>
<feature type="compositionally biased region" description="Basic and acidic residues" evidence="1">
    <location>
        <begin position="83"/>
        <end position="117"/>
    </location>
</feature>
<protein>
    <submittedName>
        <fullName evidence="2">Uncharacterized protein</fullName>
    </submittedName>
</protein>
<reference evidence="2 3" key="1">
    <citation type="submission" date="2024-04" db="EMBL/GenBank/DDBJ databases">
        <authorList>
            <person name="Fracassetti M."/>
        </authorList>
    </citation>
    <scope>NUCLEOTIDE SEQUENCE [LARGE SCALE GENOMIC DNA]</scope>
</reference>
<dbReference type="PANTHER" id="PTHR47005:SF5">
    <property type="entry name" value="HEAVY METAL TRANSPORT_DETOXIFICATION SUPERFAMILY PROTEIN"/>
    <property type="match status" value="1"/>
</dbReference>